<sequence>MHEFWEVAELTRLVFEEIKALDPPRTPTRTLCRLARTCRKFSDPALDVLWAEQSGYIPLLNSLPATTWRIRNGEFEIVTDLRQEDWERTLSYSRRIKHFRDVNSYPGLHISAVEAVILSLPPASLLPNVRYLLCESRSPFFPHLSTLLGTHLSKIHIELASCEWRFPAVQHIASRSPLVEDLRLEGPSGTEHKILEWSSRFVLQMIRLRSVDVAGLNSVAWDHISRLEGLETVSSHSLMANLFTPSDASFLHPGPRFPVLRTLALYRIDLDLVAPFLSAFHSAPLQNLKLLGTNIGNVWTLNASIATHCSPLHLTSLVIEICETVDDPPLLSFEDIRPLLLVSNLQNVRLLYPGYSLLNDYSVEEIANAWPALRELSVPCTSSSVFRDPPTLKSLLSFARHCPHLRSLELDVDAKTVPLDAVKSSRVIQNSLVEWSVYASPIGNPDRVAKFLSAVYPLLEIKCRNPSSSTREKWENVSSLIEDYADIRAHEREILAVGASVEGVS</sequence>
<dbReference type="InterPro" id="IPR032675">
    <property type="entry name" value="LRR_dom_sf"/>
</dbReference>
<gene>
    <name evidence="1" type="ORF">R3P38DRAFT_2571736</name>
</gene>
<dbReference type="EMBL" id="JAWWNJ010000115">
    <property type="protein sequence ID" value="KAK6991928.1"/>
    <property type="molecule type" value="Genomic_DNA"/>
</dbReference>
<organism evidence="1 2">
    <name type="scientific">Favolaschia claudopus</name>
    <dbReference type="NCBI Taxonomy" id="2862362"/>
    <lineage>
        <taxon>Eukaryota</taxon>
        <taxon>Fungi</taxon>
        <taxon>Dikarya</taxon>
        <taxon>Basidiomycota</taxon>
        <taxon>Agaricomycotina</taxon>
        <taxon>Agaricomycetes</taxon>
        <taxon>Agaricomycetidae</taxon>
        <taxon>Agaricales</taxon>
        <taxon>Marasmiineae</taxon>
        <taxon>Mycenaceae</taxon>
        <taxon>Favolaschia</taxon>
    </lineage>
</organism>
<reference evidence="1 2" key="1">
    <citation type="journal article" date="2024" name="J Genomics">
        <title>Draft genome sequencing and assembly of Favolaschia claudopus CIRM-BRFM 2984 isolated from oak limbs.</title>
        <authorList>
            <person name="Navarro D."/>
            <person name="Drula E."/>
            <person name="Chaduli D."/>
            <person name="Cazenave R."/>
            <person name="Ahrendt S."/>
            <person name="Wang J."/>
            <person name="Lipzen A."/>
            <person name="Daum C."/>
            <person name="Barry K."/>
            <person name="Grigoriev I.V."/>
            <person name="Favel A."/>
            <person name="Rosso M.N."/>
            <person name="Martin F."/>
        </authorList>
    </citation>
    <scope>NUCLEOTIDE SEQUENCE [LARGE SCALE GENOMIC DNA]</scope>
    <source>
        <strain evidence="1 2">CIRM-BRFM 2984</strain>
    </source>
</reference>
<evidence type="ECO:0008006" key="3">
    <source>
        <dbReference type="Google" id="ProtNLM"/>
    </source>
</evidence>
<dbReference type="Proteomes" id="UP001362999">
    <property type="component" value="Unassembled WGS sequence"/>
</dbReference>
<evidence type="ECO:0000313" key="1">
    <source>
        <dbReference type="EMBL" id="KAK6991928.1"/>
    </source>
</evidence>
<name>A0AAV9ZSQ6_9AGAR</name>
<keyword evidence="2" id="KW-1185">Reference proteome</keyword>
<dbReference type="Gene3D" id="3.80.10.10">
    <property type="entry name" value="Ribonuclease Inhibitor"/>
    <property type="match status" value="1"/>
</dbReference>
<accession>A0AAV9ZSQ6</accession>
<dbReference type="AlphaFoldDB" id="A0AAV9ZSQ6"/>
<comment type="caution">
    <text evidence="1">The sequence shown here is derived from an EMBL/GenBank/DDBJ whole genome shotgun (WGS) entry which is preliminary data.</text>
</comment>
<proteinExistence type="predicted"/>
<dbReference type="SUPFAM" id="SSF52047">
    <property type="entry name" value="RNI-like"/>
    <property type="match status" value="1"/>
</dbReference>
<evidence type="ECO:0000313" key="2">
    <source>
        <dbReference type="Proteomes" id="UP001362999"/>
    </source>
</evidence>
<protein>
    <recommendedName>
        <fullName evidence="3">F-box domain-containing protein</fullName>
    </recommendedName>
</protein>